<evidence type="ECO:0000313" key="2">
    <source>
        <dbReference type="Proteomes" id="UP000249828"/>
    </source>
</evidence>
<keyword evidence="2" id="KW-1185">Reference proteome</keyword>
<gene>
    <name evidence="1" type="ORF">CI088_15835</name>
</gene>
<comment type="caution">
    <text evidence="1">The sequence shown here is derived from an EMBL/GenBank/DDBJ whole genome shotgun (WGS) entry which is preliminary data.</text>
</comment>
<sequence>MSGKRKKKINADRLTPRQENFAYLVGYEKYTYSSAYRKAYSSDKMKEQSIWTNASSTAKIAKVSNRIDYFREQRLKEERRKFKWTISEAESELRTVLEKNKQDLIRAEENGESAKHATNDAIIRAVDALNAMSKRIEDDENELALRKAKADAETAEIKNRLLKEKIGDEGEKIIFDINL</sequence>
<organism evidence="1 2">
    <name type="scientific">Enterococcus plantarum</name>
    <dbReference type="NCBI Taxonomy" id="1077675"/>
    <lineage>
        <taxon>Bacteria</taxon>
        <taxon>Bacillati</taxon>
        <taxon>Bacillota</taxon>
        <taxon>Bacilli</taxon>
        <taxon>Lactobacillales</taxon>
        <taxon>Enterococcaceae</taxon>
        <taxon>Enterococcus</taxon>
    </lineage>
</organism>
<evidence type="ECO:0008006" key="3">
    <source>
        <dbReference type="Google" id="ProtNLM"/>
    </source>
</evidence>
<dbReference type="Proteomes" id="UP000249828">
    <property type="component" value="Unassembled WGS sequence"/>
</dbReference>
<dbReference type="AlphaFoldDB" id="A0A2W3YQ82"/>
<dbReference type="RefSeq" id="WP_111248866.1">
    <property type="nucleotide sequence ID" value="NZ_PIEU01000124.1"/>
</dbReference>
<evidence type="ECO:0000313" key="1">
    <source>
        <dbReference type="EMBL" id="PZL70118.1"/>
    </source>
</evidence>
<name>A0A2W3YQ82_9ENTE</name>
<accession>A0A2W3YQ82</accession>
<dbReference type="EMBL" id="PIEU01000124">
    <property type="protein sequence ID" value="PZL70118.1"/>
    <property type="molecule type" value="Genomic_DNA"/>
</dbReference>
<protein>
    <recommendedName>
        <fullName evidence="3">Terminase</fullName>
    </recommendedName>
</protein>
<reference evidence="1 2" key="1">
    <citation type="submission" date="2017-11" db="EMBL/GenBank/DDBJ databases">
        <title>Draft genome sequence of Enterococcus plantarum TRW2 strain isolated from lettuce.</title>
        <authorList>
            <person name="Kim E.B."/>
            <person name="Marco M.L."/>
            <person name="Williams T.R."/>
            <person name="You I.H."/>
        </authorList>
    </citation>
    <scope>NUCLEOTIDE SEQUENCE [LARGE SCALE GENOMIC DNA]</scope>
    <source>
        <strain evidence="1 2">TRW2</strain>
    </source>
</reference>
<proteinExistence type="predicted"/>